<evidence type="ECO:0000313" key="3">
    <source>
        <dbReference type="EMBL" id="HHE31118.1"/>
    </source>
</evidence>
<keyword evidence="1" id="KW-0472">Membrane</keyword>
<dbReference type="Pfam" id="PF04608">
    <property type="entry name" value="PgpA"/>
    <property type="match status" value="1"/>
</dbReference>
<dbReference type="PANTHER" id="PTHR36305:SF1">
    <property type="entry name" value="PHOSPHATIDYLGLYCEROPHOSPHATASE A"/>
    <property type="match status" value="1"/>
</dbReference>
<evidence type="ECO:0000256" key="1">
    <source>
        <dbReference type="SAM" id="Phobius"/>
    </source>
</evidence>
<feature type="transmembrane region" description="Helical" evidence="1">
    <location>
        <begin position="12"/>
        <end position="37"/>
    </location>
</feature>
<keyword evidence="1" id="KW-0812">Transmembrane</keyword>
<dbReference type="PIRSF" id="PIRSF006162">
    <property type="entry name" value="PgpA"/>
    <property type="match status" value="1"/>
</dbReference>
<organism evidence="3">
    <name type="scientific">Chlorobaculum parvum</name>
    <dbReference type="NCBI Taxonomy" id="274539"/>
    <lineage>
        <taxon>Bacteria</taxon>
        <taxon>Pseudomonadati</taxon>
        <taxon>Chlorobiota</taxon>
        <taxon>Chlorobiia</taxon>
        <taxon>Chlorobiales</taxon>
        <taxon>Chlorobiaceae</taxon>
        <taxon>Chlorobaculum</taxon>
    </lineage>
</organism>
<dbReference type="AlphaFoldDB" id="A0A7C5H7F6"/>
<feature type="transmembrane region" description="Helical" evidence="1">
    <location>
        <begin position="132"/>
        <end position="152"/>
    </location>
</feature>
<dbReference type="InterPro" id="IPR007686">
    <property type="entry name" value="YutG/PgpA"/>
</dbReference>
<reference evidence="3" key="1">
    <citation type="journal article" date="2020" name="mSystems">
        <title>Genome- and Community-Level Interaction Insights into Carbon Utilization and Element Cycling Functions of Hydrothermarchaeota in Hydrothermal Sediment.</title>
        <authorList>
            <person name="Zhou Z."/>
            <person name="Liu Y."/>
            <person name="Xu W."/>
            <person name="Pan J."/>
            <person name="Luo Z.H."/>
            <person name="Li M."/>
        </authorList>
    </citation>
    <scope>NUCLEOTIDE SEQUENCE [LARGE SCALE GENOMIC DNA]</scope>
    <source>
        <strain evidence="3">HyVt-633</strain>
    </source>
</reference>
<feature type="transmembrane region" description="Helical" evidence="1">
    <location>
        <begin position="84"/>
        <end position="107"/>
    </location>
</feature>
<dbReference type="GO" id="GO:0006629">
    <property type="term" value="P:lipid metabolic process"/>
    <property type="evidence" value="ECO:0007669"/>
    <property type="project" value="InterPro"/>
</dbReference>
<accession>A0A7C5H7F6</accession>
<protein>
    <submittedName>
        <fullName evidence="3">Phosphatidylglycerophosphatase A</fullName>
    </submittedName>
</protein>
<keyword evidence="1" id="KW-1133">Transmembrane helix</keyword>
<feature type="domain" description="YutG/PgpA" evidence="2">
    <location>
        <begin position="10"/>
        <end position="145"/>
    </location>
</feature>
<comment type="caution">
    <text evidence="3">The sequence shown here is derived from an EMBL/GenBank/DDBJ whole genome shotgun (WGS) entry which is preliminary data.</text>
</comment>
<feature type="transmembrane region" description="Helical" evidence="1">
    <location>
        <begin position="43"/>
        <end position="63"/>
    </location>
</feature>
<evidence type="ECO:0000259" key="2">
    <source>
        <dbReference type="Pfam" id="PF04608"/>
    </source>
</evidence>
<dbReference type="EMBL" id="DRSQ01000008">
    <property type="protein sequence ID" value="HHE31118.1"/>
    <property type="molecule type" value="Genomic_DNA"/>
</dbReference>
<name>A0A7C5H7F6_9CHLB</name>
<dbReference type="CDD" id="cd06971">
    <property type="entry name" value="PgpA"/>
    <property type="match status" value="1"/>
</dbReference>
<gene>
    <name evidence="3" type="ORF">ENL07_00390</name>
</gene>
<dbReference type="InterPro" id="IPR036681">
    <property type="entry name" value="PgpA-like_sf"/>
</dbReference>
<proteinExistence type="predicted"/>
<dbReference type="Proteomes" id="UP000886058">
    <property type="component" value="Unassembled WGS sequence"/>
</dbReference>
<dbReference type="PANTHER" id="PTHR36305">
    <property type="entry name" value="PHOSPHATIDYLGLYCEROPHOSPHATASE A"/>
    <property type="match status" value="1"/>
</dbReference>
<dbReference type="GO" id="GO:0008962">
    <property type="term" value="F:phosphatidylglycerophosphatase activity"/>
    <property type="evidence" value="ECO:0007669"/>
    <property type="project" value="InterPro"/>
</dbReference>
<dbReference type="InterPro" id="IPR026037">
    <property type="entry name" value="PgpA"/>
</dbReference>
<dbReference type="SUPFAM" id="SSF101307">
    <property type="entry name" value="YutG-like"/>
    <property type="match status" value="1"/>
</dbReference>
<sequence>MRAILAKITGSAFGLGYASFAPGTVGSAGAALSYFFIPALHNPLVLMPLIVVTTALGVWASSVMEEEYGEDPSQAVIDEVAGQWLALAFLPATPFVVLLGFIFFRLFDILKPGPVDSLQNLPGGWGIMADDVLAGIFANVTLRVVMLVLPMLPYNWMV</sequence>